<accession>A0ABU2FMC6</accession>
<dbReference type="PANTHER" id="PTHR43711">
    <property type="entry name" value="TWO-COMPONENT HISTIDINE KINASE"/>
    <property type="match status" value="1"/>
</dbReference>
<evidence type="ECO:0000256" key="7">
    <source>
        <dbReference type="SAM" id="MobiDB-lite"/>
    </source>
</evidence>
<dbReference type="SMART" id="SM00091">
    <property type="entry name" value="PAS"/>
    <property type="match status" value="1"/>
</dbReference>
<sequence>MPDGTPRVTTDGGRSCDTNRPDPLFDALPDPAVLADLGADDPTVCRINDAFARTFGYDAEAVVGDPVRDLLASPPADALAALRSPAADACEVRRETAAGRARDYLFRCVPADAADRVYAVYTDITERAAHAATLTALHETARELMAAQSAEEVVDIGVHTARDVLGYEMTAIHRYDEATASLVPAVTTGRTTAILGDVPALSADSIAWRAFETGEAVVCDDVRDHPDVFNDATPVRSEMLFPLGDHGVLLVFATEPSAFDETDRSLGQLLAANIESALQQADREATLRERERALERQNERLEEFASIVSHDLRTPLDLAGAHLELAAEDGDTGDHLDDVAAAHSRMSALIDDVLTWAREGDAVEATEPVSLPSLLSECWADRQPDGATLEVETERTVPADRSRLRRLFDNLLDNAVTYAGPEATVRVGDCDGGVYVADDGPGIPPEERDAVFEFGHALAAESTGFGLAIVGQIVEAHGWSIRLTESAEGGARFEIRF</sequence>
<evidence type="ECO:0000256" key="1">
    <source>
        <dbReference type="ARBA" id="ARBA00000085"/>
    </source>
</evidence>
<dbReference type="SUPFAM" id="SSF55781">
    <property type="entry name" value="GAF domain-like"/>
    <property type="match status" value="1"/>
</dbReference>
<evidence type="ECO:0000256" key="4">
    <source>
        <dbReference type="ARBA" id="ARBA00022679"/>
    </source>
</evidence>
<dbReference type="SMART" id="SM00387">
    <property type="entry name" value="HATPase_c"/>
    <property type="match status" value="1"/>
</dbReference>
<dbReference type="GO" id="GO:0005524">
    <property type="term" value="F:ATP binding"/>
    <property type="evidence" value="ECO:0007669"/>
    <property type="project" value="UniProtKB-KW"/>
</dbReference>
<reference evidence="9 10" key="1">
    <citation type="submission" date="2022-06" db="EMBL/GenBank/DDBJ databases">
        <title>Halomicroarcula sp. a new haloarchaeum isolate from saline soil.</title>
        <authorList>
            <person name="Strakova D."/>
            <person name="Galisteo C."/>
            <person name="Sanchez-Porro C."/>
            <person name="Ventosa A."/>
        </authorList>
    </citation>
    <scope>NUCLEOTIDE SEQUENCE [LARGE SCALE GENOMIC DNA]</scope>
    <source>
        <strain evidence="9 10">S3CR25-11</strain>
    </source>
</reference>
<dbReference type="Pfam" id="PF02518">
    <property type="entry name" value="HATPase_c"/>
    <property type="match status" value="1"/>
</dbReference>
<dbReference type="EMBL" id="JAMQOS010000001">
    <property type="protein sequence ID" value="MDS0281392.1"/>
    <property type="molecule type" value="Genomic_DNA"/>
</dbReference>
<dbReference type="SMART" id="SM00388">
    <property type="entry name" value="HisKA"/>
    <property type="match status" value="1"/>
</dbReference>
<dbReference type="PANTHER" id="PTHR43711:SF1">
    <property type="entry name" value="HISTIDINE KINASE 1"/>
    <property type="match status" value="1"/>
</dbReference>
<evidence type="ECO:0000256" key="2">
    <source>
        <dbReference type="ARBA" id="ARBA00012438"/>
    </source>
</evidence>
<keyword evidence="3" id="KW-0597">Phosphoprotein</keyword>
<comment type="caution">
    <text evidence="9">The sequence shown here is derived from an EMBL/GenBank/DDBJ whole genome shotgun (WGS) entry which is preliminary data.</text>
</comment>
<dbReference type="PRINTS" id="PR00344">
    <property type="entry name" value="BCTRLSENSOR"/>
</dbReference>
<dbReference type="InterPro" id="IPR000014">
    <property type="entry name" value="PAS"/>
</dbReference>
<evidence type="ECO:0000313" key="10">
    <source>
        <dbReference type="Proteomes" id="UP001268864"/>
    </source>
</evidence>
<organism evidence="9 10">
    <name type="scientific">Haloarcula onubensis</name>
    <dbReference type="NCBI Taxonomy" id="2950539"/>
    <lineage>
        <taxon>Archaea</taxon>
        <taxon>Methanobacteriati</taxon>
        <taxon>Methanobacteriota</taxon>
        <taxon>Stenosarchaea group</taxon>
        <taxon>Halobacteria</taxon>
        <taxon>Halobacteriales</taxon>
        <taxon>Haloarculaceae</taxon>
        <taxon>Haloarcula</taxon>
    </lineage>
</organism>
<dbReference type="Pfam" id="PF13185">
    <property type="entry name" value="GAF_2"/>
    <property type="match status" value="1"/>
</dbReference>
<feature type="region of interest" description="Disordered" evidence="7">
    <location>
        <begin position="1"/>
        <end position="22"/>
    </location>
</feature>
<dbReference type="Proteomes" id="UP001268864">
    <property type="component" value="Unassembled WGS sequence"/>
</dbReference>
<dbReference type="CDD" id="cd00075">
    <property type="entry name" value="HATPase"/>
    <property type="match status" value="1"/>
</dbReference>
<keyword evidence="10" id="KW-1185">Reference proteome</keyword>
<dbReference type="InterPro" id="IPR003661">
    <property type="entry name" value="HisK_dim/P_dom"/>
</dbReference>
<dbReference type="InterPro" id="IPR003018">
    <property type="entry name" value="GAF"/>
</dbReference>
<keyword evidence="9" id="KW-0547">Nucleotide-binding</keyword>
<dbReference type="InterPro" id="IPR005467">
    <property type="entry name" value="His_kinase_dom"/>
</dbReference>
<dbReference type="InterPro" id="IPR003594">
    <property type="entry name" value="HATPase_dom"/>
</dbReference>
<dbReference type="SMART" id="SM00065">
    <property type="entry name" value="GAF"/>
    <property type="match status" value="1"/>
</dbReference>
<keyword evidence="4" id="KW-0808">Transferase</keyword>
<keyword evidence="9" id="KW-0067">ATP-binding</keyword>
<dbReference type="Gene3D" id="3.30.565.10">
    <property type="entry name" value="Histidine kinase-like ATPase, C-terminal domain"/>
    <property type="match status" value="1"/>
</dbReference>
<evidence type="ECO:0000256" key="3">
    <source>
        <dbReference type="ARBA" id="ARBA00022553"/>
    </source>
</evidence>
<dbReference type="InterPro" id="IPR013656">
    <property type="entry name" value="PAS_4"/>
</dbReference>
<dbReference type="EC" id="2.7.13.3" evidence="2"/>
<evidence type="ECO:0000256" key="6">
    <source>
        <dbReference type="ARBA" id="ARBA00023012"/>
    </source>
</evidence>
<dbReference type="InterPro" id="IPR029016">
    <property type="entry name" value="GAF-like_dom_sf"/>
</dbReference>
<evidence type="ECO:0000313" key="9">
    <source>
        <dbReference type="EMBL" id="MDS0281392.1"/>
    </source>
</evidence>
<protein>
    <recommendedName>
        <fullName evidence="2">histidine kinase</fullName>
        <ecNumber evidence="2">2.7.13.3</ecNumber>
    </recommendedName>
</protein>
<keyword evidence="6" id="KW-0902">Two-component regulatory system</keyword>
<dbReference type="SUPFAM" id="SSF47384">
    <property type="entry name" value="Homodimeric domain of signal transducing histidine kinase"/>
    <property type="match status" value="1"/>
</dbReference>
<dbReference type="CDD" id="cd00082">
    <property type="entry name" value="HisKA"/>
    <property type="match status" value="1"/>
</dbReference>
<dbReference type="InterPro" id="IPR004358">
    <property type="entry name" value="Sig_transdc_His_kin-like_C"/>
</dbReference>
<gene>
    <name evidence="9" type="ORF">NDI86_04595</name>
</gene>
<evidence type="ECO:0000256" key="5">
    <source>
        <dbReference type="ARBA" id="ARBA00022777"/>
    </source>
</evidence>
<dbReference type="Gene3D" id="3.30.450.40">
    <property type="match status" value="1"/>
</dbReference>
<name>A0ABU2FMC6_9EURY</name>
<dbReference type="InterPro" id="IPR050736">
    <property type="entry name" value="Sensor_HK_Regulatory"/>
</dbReference>
<evidence type="ECO:0000259" key="8">
    <source>
        <dbReference type="PROSITE" id="PS50109"/>
    </source>
</evidence>
<keyword evidence="5" id="KW-0418">Kinase</keyword>
<dbReference type="InterPro" id="IPR036097">
    <property type="entry name" value="HisK_dim/P_sf"/>
</dbReference>
<dbReference type="InterPro" id="IPR036890">
    <property type="entry name" value="HATPase_C_sf"/>
</dbReference>
<dbReference type="SUPFAM" id="SSF55874">
    <property type="entry name" value="ATPase domain of HSP90 chaperone/DNA topoisomerase II/histidine kinase"/>
    <property type="match status" value="1"/>
</dbReference>
<dbReference type="Gene3D" id="3.30.450.20">
    <property type="entry name" value="PAS domain"/>
    <property type="match status" value="1"/>
</dbReference>
<dbReference type="InterPro" id="IPR035965">
    <property type="entry name" value="PAS-like_dom_sf"/>
</dbReference>
<feature type="domain" description="Histidine kinase" evidence="8">
    <location>
        <begin position="307"/>
        <end position="497"/>
    </location>
</feature>
<dbReference type="PROSITE" id="PS50109">
    <property type="entry name" value="HIS_KIN"/>
    <property type="match status" value="1"/>
</dbReference>
<dbReference type="Pfam" id="PF00512">
    <property type="entry name" value="HisKA"/>
    <property type="match status" value="1"/>
</dbReference>
<comment type="catalytic activity">
    <reaction evidence="1">
        <text>ATP + protein L-histidine = ADP + protein N-phospho-L-histidine.</text>
        <dbReference type="EC" id="2.7.13.3"/>
    </reaction>
</comment>
<dbReference type="Gene3D" id="1.10.287.130">
    <property type="match status" value="1"/>
</dbReference>
<dbReference type="RefSeq" id="WP_310899228.1">
    <property type="nucleotide sequence ID" value="NZ_JAMQOS010000001.1"/>
</dbReference>
<dbReference type="SUPFAM" id="SSF55785">
    <property type="entry name" value="PYP-like sensor domain (PAS domain)"/>
    <property type="match status" value="1"/>
</dbReference>
<dbReference type="Pfam" id="PF08448">
    <property type="entry name" value="PAS_4"/>
    <property type="match status" value="1"/>
</dbReference>
<proteinExistence type="predicted"/>